<dbReference type="SUPFAM" id="SSF57850">
    <property type="entry name" value="RING/U-box"/>
    <property type="match status" value="1"/>
</dbReference>
<evidence type="ECO:0000256" key="5">
    <source>
        <dbReference type="PROSITE-ProRule" id="PRU00175"/>
    </source>
</evidence>
<dbReference type="InterPro" id="IPR001394">
    <property type="entry name" value="Peptidase_C19_UCH"/>
</dbReference>
<evidence type="ECO:0000256" key="3">
    <source>
        <dbReference type="ARBA" id="ARBA00022771"/>
    </source>
</evidence>
<dbReference type="PROSITE" id="PS50235">
    <property type="entry name" value="USP_3"/>
    <property type="match status" value="1"/>
</dbReference>
<gene>
    <name evidence="9" type="ORF">KUF71_001516</name>
</gene>
<dbReference type="InterPro" id="IPR018200">
    <property type="entry name" value="USP_CS"/>
</dbReference>
<feature type="region of interest" description="Disordered" evidence="6">
    <location>
        <begin position="288"/>
        <end position="327"/>
    </location>
</feature>
<protein>
    <recommendedName>
        <fullName evidence="2">ubiquitinyl hydrolase 1</fullName>
        <ecNumber evidence="2">3.4.19.12</ecNumber>
    </recommendedName>
</protein>
<dbReference type="Proteomes" id="UP001219518">
    <property type="component" value="Unassembled WGS sequence"/>
</dbReference>
<feature type="domain" description="RING-type" evidence="7">
    <location>
        <begin position="830"/>
        <end position="875"/>
    </location>
</feature>
<dbReference type="PANTHER" id="PTHR21646:SF35">
    <property type="match status" value="1"/>
</dbReference>
<keyword evidence="3 5" id="KW-0479">Metal-binding</keyword>
<dbReference type="SUPFAM" id="SSF54001">
    <property type="entry name" value="Cysteine proteinases"/>
    <property type="match status" value="1"/>
</dbReference>
<dbReference type="InterPro" id="IPR001841">
    <property type="entry name" value="Znf_RING"/>
</dbReference>
<dbReference type="GO" id="GO:0008270">
    <property type="term" value="F:zinc ion binding"/>
    <property type="evidence" value="ECO:0007669"/>
    <property type="project" value="UniProtKB-KW"/>
</dbReference>
<dbReference type="EMBL" id="JAHWGI010001123">
    <property type="protein sequence ID" value="KAK3922850.1"/>
    <property type="molecule type" value="Genomic_DNA"/>
</dbReference>
<dbReference type="Pfam" id="PF00443">
    <property type="entry name" value="UCH"/>
    <property type="match status" value="1"/>
</dbReference>
<sequence length="1205" mass="134266">MVFENLWVDSGEASDTPVDIHSLPAAPPESMSLFGTPPYPPIGDELSSTTHDRPSSTPEKDLTRVCAETGDGYDDEEDEEDLNDRYIDWNDTPSKLKCNDDDGSEYNNSMWSGTFGPFNVDYMKCGSSLDQVIQQGAMPSVPPPPSPTFPEDENGSLCLPLGLDTLLSNGDPLEDVKDSAAVPGVCGLRNLGNTCFMSAGLQCLSNTPTILHYFCSRPLLEKLPPESLTAQFSALIQRMWSGENRVVHPIEFKQALGVHFPQFQDYRQHDCQEFLALLLDSLHEQLNSAGQASPQNPEQARSLDRFSSSSLSHSSESSGDTQSTFRIQPIPENVAPFRLAELSNTLNVNNQAINLSCKKEKNELAMQVNCTTNGTHLHGLQDILKDAKTSNVNVLVEEQDANNSIRFDSDKFPRHDTAKVRELANPNLLETYDFDSKSVSVKRIKDTNLNQEQRDCENSESGGLDLKRIKLTEQNNCHKESFSSIIDETEAIIEASDSSKQINNETNTLFSKNVTSIVDFPSTDSSSSTQLTDTDDCVALESFPDNSDNQVVSLNGNIASPKEDVNADHHWEKHLSLNRSCIADTFLGQFKSTVVCSECKHVSVTYEPFMYLSVPLPHAMERQICLTYVPLETGPIVKILFTMNKQDKVKHLRDAVIALRSKEGYVLDEGVTLVLAEVFDHHIAKFLDDITPLRYVNDTNRTIYALEVIPPPAWFERTKFTSECMELIDVPDPLEEDLPVLGCDPPPLSVDSETGETLESLDDKLTADSAGVSDHEVTSSDDEDLVDKSGSPPSGLPSCRPIFTQHSPIRVDVVNESYSGCDRGDDWKSCAICLEEMNKDMRRHVGCECVLCEGCIENACKHNGSSDTMPCPMCNQIVKPNSEFVRIDKFISSKPAVRLLNVPVVFRLDTEGDGNNNQKSLKLFGHPNVLKLPSVMPANELALTIKRLVHTDVSYTVLTVDGVGYHCSRCLYTKHCRGCPVPTEGEVLLRPVDTLAVRFTENIIESQPTNHPSVQDMRSHDPLSLYDCLKAFSESELLDEHNPWFCPVCQKNQCATKTLSVWRYPDFLIVYLKRFVFHNGMSTKLDNKVTYPLNGLLVNAPSSNNQVSSHIYNLYACVCHYGGVSAGHYTAYAKHPVSSDWNNFNDDTVNHQKPQEEDYSNAYILFYQKQGAAFPELNLDEPMKPNIDHLIERLDSTMDQDLNQD</sequence>
<evidence type="ECO:0000256" key="2">
    <source>
        <dbReference type="ARBA" id="ARBA00012759"/>
    </source>
</evidence>
<feature type="region of interest" description="Disordered" evidence="6">
    <location>
        <begin position="739"/>
        <end position="758"/>
    </location>
</feature>
<evidence type="ECO:0000259" key="8">
    <source>
        <dbReference type="PROSITE" id="PS50235"/>
    </source>
</evidence>
<keyword evidence="10" id="KW-1185">Reference proteome</keyword>
<dbReference type="GO" id="GO:0016579">
    <property type="term" value="P:protein deubiquitination"/>
    <property type="evidence" value="ECO:0007669"/>
    <property type="project" value="InterPro"/>
</dbReference>
<keyword evidence="4" id="KW-0862">Zinc</keyword>
<feature type="compositionally biased region" description="Basic and acidic residues" evidence="6">
    <location>
        <begin position="50"/>
        <end position="63"/>
    </location>
</feature>
<evidence type="ECO:0000256" key="6">
    <source>
        <dbReference type="SAM" id="MobiDB-lite"/>
    </source>
</evidence>
<evidence type="ECO:0000313" key="10">
    <source>
        <dbReference type="Proteomes" id="UP001219518"/>
    </source>
</evidence>
<dbReference type="PROSITE" id="PS00972">
    <property type="entry name" value="USP_1"/>
    <property type="match status" value="1"/>
</dbReference>
<dbReference type="InterPro" id="IPR028889">
    <property type="entry name" value="USP"/>
</dbReference>
<comment type="caution">
    <text evidence="9">The sequence shown here is derived from an EMBL/GenBank/DDBJ whole genome shotgun (WGS) entry which is preliminary data.</text>
</comment>
<feature type="region of interest" description="Disordered" evidence="6">
    <location>
        <begin position="7"/>
        <end position="65"/>
    </location>
</feature>
<comment type="catalytic activity">
    <reaction evidence="1">
        <text>Thiol-dependent hydrolysis of ester, thioester, amide, peptide and isopeptide bonds formed by the C-terminal Gly of ubiquitin (a 76-residue protein attached to proteins as an intracellular targeting signal).</text>
        <dbReference type="EC" id="3.4.19.12"/>
    </reaction>
</comment>
<evidence type="ECO:0000256" key="4">
    <source>
        <dbReference type="ARBA" id="ARBA00022833"/>
    </source>
</evidence>
<organism evidence="9 10">
    <name type="scientific">Frankliniella fusca</name>
    <dbReference type="NCBI Taxonomy" id="407009"/>
    <lineage>
        <taxon>Eukaryota</taxon>
        <taxon>Metazoa</taxon>
        <taxon>Ecdysozoa</taxon>
        <taxon>Arthropoda</taxon>
        <taxon>Hexapoda</taxon>
        <taxon>Insecta</taxon>
        <taxon>Pterygota</taxon>
        <taxon>Neoptera</taxon>
        <taxon>Paraneoptera</taxon>
        <taxon>Thysanoptera</taxon>
        <taxon>Terebrantia</taxon>
        <taxon>Thripoidea</taxon>
        <taxon>Thripidae</taxon>
        <taxon>Frankliniella</taxon>
    </lineage>
</organism>
<dbReference type="Gene3D" id="3.30.40.10">
    <property type="entry name" value="Zinc/RING finger domain, C3HC4 (zinc finger)"/>
    <property type="match status" value="1"/>
</dbReference>
<reference evidence="9" key="2">
    <citation type="journal article" date="2023" name="BMC Genomics">
        <title>Pest status, molecular evolution, and epigenetic factors derived from the genome assembly of Frankliniella fusca, a thysanopteran phytovirus vector.</title>
        <authorList>
            <person name="Catto M.A."/>
            <person name="Labadie P.E."/>
            <person name="Jacobson A.L."/>
            <person name="Kennedy G.G."/>
            <person name="Srinivasan R."/>
            <person name="Hunt B.G."/>
        </authorList>
    </citation>
    <scope>NUCLEOTIDE SEQUENCE</scope>
    <source>
        <strain evidence="9">PL_HMW_Pooled</strain>
    </source>
</reference>
<keyword evidence="9" id="KW-0378">Hydrolase</keyword>
<dbReference type="InterPro" id="IPR050185">
    <property type="entry name" value="Ub_carboxyl-term_hydrolase"/>
</dbReference>
<evidence type="ECO:0000259" key="7">
    <source>
        <dbReference type="PROSITE" id="PS50089"/>
    </source>
</evidence>
<proteinExistence type="predicted"/>
<evidence type="ECO:0000256" key="1">
    <source>
        <dbReference type="ARBA" id="ARBA00000707"/>
    </source>
</evidence>
<dbReference type="CDD" id="cd02674">
    <property type="entry name" value="Peptidase_C19R"/>
    <property type="match status" value="1"/>
</dbReference>
<reference evidence="9" key="1">
    <citation type="submission" date="2021-07" db="EMBL/GenBank/DDBJ databases">
        <authorList>
            <person name="Catto M.A."/>
            <person name="Jacobson A."/>
            <person name="Kennedy G."/>
            <person name="Labadie P."/>
            <person name="Hunt B.G."/>
            <person name="Srinivasan R."/>
        </authorList>
    </citation>
    <scope>NUCLEOTIDE SEQUENCE</scope>
    <source>
        <strain evidence="9">PL_HMW_Pooled</strain>
        <tissue evidence="9">Head</tissue>
    </source>
</reference>
<dbReference type="InterPro" id="IPR038765">
    <property type="entry name" value="Papain-like_cys_pep_sf"/>
</dbReference>
<dbReference type="EC" id="3.4.19.12" evidence="2"/>
<feature type="compositionally biased region" description="Low complexity" evidence="6">
    <location>
        <begin position="307"/>
        <end position="318"/>
    </location>
</feature>
<dbReference type="Gene3D" id="3.90.70.10">
    <property type="entry name" value="Cysteine proteinases"/>
    <property type="match status" value="3"/>
</dbReference>
<evidence type="ECO:0000313" key="9">
    <source>
        <dbReference type="EMBL" id="KAK3922850.1"/>
    </source>
</evidence>
<keyword evidence="3 5" id="KW-0863">Zinc-finger</keyword>
<feature type="region of interest" description="Disordered" evidence="6">
    <location>
        <begin position="765"/>
        <end position="798"/>
    </location>
</feature>
<dbReference type="PROSITE" id="PS50089">
    <property type="entry name" value="ZF_RING_2"/>
    <property type="match status" value="1"/>
</dbReference>
<dbReference type="InterPro" id="IPR013083">
    <property type="entry name" value="Znf_RING/FYVE/PHD"/>
</dbReference>
<feature type="compositionally biased region" description="Polar residues" evidence="6">
    <location>
        <begin position="288"/>
        <end position="299"/>
    </location>
</feature>
<dbReference type="PANTHER" id="PTHR21646">
    <property type="entry name" value="UBIQUITIN CARBOXYL-TERMINAL HYDROLASE"/>
    <property type="match status" value="1"/>
</dbReference>
<name>A0AAE1LKH8_9NEOP</name>
<dbReference type="GO" id="GO:0004843">
    <property type="term" value="F:cysteine-type deubiquitinase activity"/>
    <property type="evidence" value="ECO:0007669"/>
    <property type="project" value="UniProtKB-EC"/>
</dbReference>
<feature type="domain" description="USP" evidence="8">
    <location>
        <begin position="186"/>
        <end position="1170"/>
    </location>
</feature>
<dbReference type="AlphaFoldDB" id="A0AAE1LKH8"/>
<accession>A0AAE1LKH8</accession>